<dbReference type="RefSeq" id="WP_123881367.1">
    <property type="nucleotide sequence ID" value="NZ_RPFZ01000001.1"/>
</dbReference>
<evidence type="ECO:0000313" key="1">
    <source>
        <dbReference type="EMBL" id="RPF72192.1"/>
    </source>
</evidence>
<gene>
    <name evidence="1" type="ORF">EG799_11605</name>
</gene>
<dbReference type="EMBL" id="RPFZ01000001">
    <property type="protein sequence ID" value="RPF72192.1"/>
    <property type="molecule type" value="Genomic_DNA"/>
</dbReference>
<comment type="caution">
    <text evidence="1">The sequence shown here is derived from an EMBL/GenBank/DDBJ whole genome shotgun (WGS) entry which is preliminary data.</text>
</comment>
<evidence type="ECO:0000313" key="2">
    <source>
        <dbReference type="Proteomes" id="UP000275232"/>
    </source>
</evidence>
<name>A0A3N5DKF7_9SPHN</name>
<dbReference type="Proteomes" id="UP000275232">
    <property type="component" value="Unassembled WGS sequence"/>
</dbReference>
<evidence type="ECO:0008006" key="3">
    <source>
        <dbReference type="Google" id="ProtNLM"/>
    </source>
</evidence>
<organism evidence="1 2">
    <name type="scientific">Aurantiacibacter spongiae</name>
    <dbReference type="NCBI Taxonomy" id="2488860"/>
    <lineage>
        <taxon>Bacteria</taxon>
        <taxon>Pseudomonadati</taxon>
        <taxon>Pseudomonadota</taxon>
        <taxon>Alphaproteobacteria</taxon>
        <taxon>Sphingomonadales</taxon>
        <taxon>Erythrobacteraceae</taxon>
        <taxon>Aurantiacibacter</taxon>
    </lineage>
</organism>
<reference evidence="1 2" key="1">
    <citation type="submission" date="2018-11" db="EMBL/GenBank/DDBJ databases">
        <title>Erythrobacter spongiae sp. nov., isolated from a marine sponge.</title>
        <authorList>
            <person name="Zhuang L."/>
            <person name="Luo L."/>
        </authorList>
    </citation>
    <scope>NUCLEOTIDE SEQUENCE [LARGE SCALE GENOMIC DNA]</scope>
    <source>
        <strain evidence="1 2">HN-E23</strain>
    </source>
</reference>
<proteinExistence type="predicted"/>
<dbReference type="AlphaFoldDB" id="A0A3N5DKF7"/>
<accession>A0A3N5DKF7</accession>
<keyword evidence="2" id="KW-1185">Reference proteome</keyword>
<sequence>MNTKLTDSARNHAIRDAASIRQQLRVTEALNDETLFNALELGKRMLTARRNPAVAPHTGQAALIRLVEAQRKILSGSTDLFRVHDELSKVGIEVGVLDENGSTPQSGFSENTEVADFTAADA</sequence>
<dbReference type="OrthoDB" id="7408536at2"/>
<protein>
    <recommendedName>
        <fullName evidence="3">Terminase</fullName>
    </recommendedName>
</protein>